<dbReference type="Pfam" id="PF00412">
    <property type="entry name" value="LIM"/>
    <property type="match status" value="1"/>
</dbReference>
<feature type="domain" description="Ras-associating" evidence="11">
    <location>
        <begin position="460"/>
        <end position="532"/>
    </location>
</feature>
<dbReference type="Gene3D" id="2.10.110.10">
    <property type="entry name" value="Cysteine Rich Protein"/>
    <property type="match status" value="1"/>
</dbReference>
<evidence type="ECO:0000256" key="6">
    <source>
        <dbReference type="ARBA" id="ARBA00055254"/>
    </source>
</evidence>
<dbReference type="PANTHER" id="PTHR22738">
    <property type="entry name" value="RASSF"/>
    <property type="match status" value="1"/>
</dbReference>
<name>A0A979FY23_HYAAZ</name>
<dbReference type="InterPro" id="IPR029071">
    <property type="entry name" value="Ubiquitin-like_domsf"/>
</dbReference>
<dbReference type="CDD" id="cd01784">
    <property type="entry name" value="RA_RASSF2_like"/>
    <property type="match status" value="1"/>
</dbReference>
<comment type="function">
    <text evidence="6">Seems to have a role in zinc absorption and may function as an intracellular zinc transport protein.</text>
</comment>
<dbReference type="OMA" id="IQIQMDC"/>
<dbReference type="CDD" id="cd09401">
    <property type="entry name" value="LIM_TLP_like"/>
    <property type="match status" value="1"/>
</dbReference>
<dbReference type="Proteomes" id="UP000694843">
    <property type="component" value="Unplaced"/>
</dbReference>
<dbReference type="RefSeq" id="XP_047741245.1">
    <property type="nucleotide sequence ID" value="XM_047885289.1"/>
</dbReference>
<accession>A0A979FY23</accession>
<evidence type="ECO:0000256" key="3">
    <source>
        <dbReference type="ARBA" id="ARBA00022833"/>
    </source>
</evidence>
<dbReference type="PROSITE" id="PS00478">
    <property type="entry name" value="LIM_DOMAIN_1"/>
    <property type="match status" value="1"/>
</dbReference>
<dbReference type="GO" id="GO:0046872">
    <property type="term" value="F:metal ion binding"/>
    <property type="evidence" value="ECO:0007669"/>
    <property type="project" value="UniProtKB-KW"/>
</dbReference>
<dbReference type="SMART" id="SM00132">
    <property type="entry name" value="LIM"/>
    <property type="match status" value="1"/>
</dbReference>
<keyword evidence="4" id="KW-0007">Acetylation</keyword>
<dbReference type="InterPro" id="IPR000159">
    <property type="entry name" value="RA_dom"/>
</dbReference>
<evidence type="ECO:0000256" key="4">
    <source>
        <dbReference type="ARBA" id="ARBA00022990"/>
    </source>
</evidence>
<dbReference type="SMART" id="SM00314">
    <property type="entry name" value="RA"/>
    <property type="match status" value="1"/>
</dbReference>
<dbReference type="GeneID" id="108682541"/>
<feature type="region of interest" description="Disordered" evidence="9">
    <location>
        <begin position="174"/>
        <end position="214"/>
    </location>
</feature>
<keyword evidence="5 8" id="KW-0440">LIM domain</keyword>
<feature type="compositionally biased region" description="Polar residues" evidence="9">
    <location>
        <begin position="279"/>
        <end position="298"/>
    </location>
</feature>
<dbReference type="GO" id="GO:0007165">
    <property type="term" value="P:signal transduction"/>
    <property type="evidence" value="ECO:0007669"/>
    <property type="project" value="InterPro"/>
</dbReference>
<dbReference type="PROSITE" id="PS50200">
    <property type="entry name" value="RA"/>
    <property type="match status" value="1"/>
</dbReference>
<feature type="region of interest" description="Disordered" evidence="9">
    <location>
        <begin position="227"/>
        <end position="343"/>
    </location>
</feature>
<evidence type="ECO:0000256" key="7">
    <source>
        <dbReference type="ARBA" id="ARBA00072537"/>
    </source>
</evidence>
<organism evidence="12 13">
    <name type="scientific">Hyalella azteca</name>
    <name type="common">Amphipod</name>
    <dbReference type="NCBI Taxonomy" id="294128"/>
    <lineage>
        <taxon>Eukaryota</taxon>
        <taxon>Metazoa</taxon>
        <taxon>Ecdysozoa</taxon>
        <taxon>Arthropoda</taxon>
        <taxon>Crustacea</taxon>
        <taxon>Multicrustacea</taxon>
        <taxon>Malacostraca</taxon>
        <taxon>Eumalacostraca</taxon>
        <taxon>Peracarida</taxon>
        <taxon>Amphipoda</taxon>
        <taxon>Senticaudata</taxon>
        <taxon>Talitrida</taxon>
        <taxon>Talitroidea</taxon>
        <taxon>Hyalellidae</taxon>
        <taxon>Hyalella</taxon>
    </lineage>
</organism>
<keyword evidence="1" id="KW-0488">Methylation</keyword>
<feature type="compositionally biased region" description="Low complexity" evidence="9">
    <location>
        <begin position="308"/>
        <end position="318"/>
    </location>
</feature>
<dbReference type="OrthoDB" id="9976881at2759"/>
<keyword evidence="2 8" id="KW-0479">Metal-binding</keyword>
<dbReference type="Pfam" id="PF00788">
    <property type="entry name" value="RA"/>
    <property type="match status" value="1"/>
</dbReference>
<feature type="compositionally biased region" description="Gly residues" evidence="9">
    <location>
        <begin position="319"/>
        <end position="329"/>
    </location>
</feature>
<dbReference type="SUPFAM" id="SSF54236">
    <property type="entry name" value="Ubiquitin-like"/>
    <property type="match status" value="1"/>
</dbReference>
<evidence type="ECO:0000313" key="13">
    <source>
        <dbReference type="RefSeq" id="XP_047741245.1"/>
    </source>
</evidence>
<dbReference type="CTD" id="42734"/>
<dbReference type="Gene3D" id="3.10.20.90">
    <property type="entry name" value="Phosphatidylinositol 3-kinase Catalytic Subunit, Chain A, domain 1"/>
    <property type="match status" value="1"/>
</dbReference>
<evidence type="ECO:0000256" key="2">
    <source>
        <dbReference type="ARBA" id="ARBA00022723"/>
    </source>
</evidence>
<evidence type="ECO:0000256" key="5">
    <source>
        <dbReference type="ARBA" id="ARBA00023038"/>
    </source>
</evidence>
<dbReference type="InterPro" id="IPR033614">
    <property type="entry name" value="RASSF1-6"/>
</dbReference>
<evidence type="ECO:0000259" key="10">
    <source>
        <dbReference type="PROSITE" id="PS50023"/>
    </source>
</evidence>
<proteinExistence type="predicted"/>
<feature type="compositionally biased region" description="Basic and acidic residues" evidence="9">
    <location>
        <begin position="355"/>
        <end position="381"/>
    </location>
</feature>
<dbReference type="FunFam" id="2.10.110.10:FF:000054">
    <property type="entry name" value="Cysteine-rich protein 1"/>
    <property type="match status" value="1"/>
</dbReference>
<dbReference type="PANTHER" id="PTHR22738:SF15">
    <property type="entry name" value="LD40758P"/>
    <property type="match status" value="1"/>
</dbReference>
<feature type="compositionally biased region" description="Acidic residues" evidence="9">
    <location>
        <begin position="193"/>
        <end position="202"/>
    </location>
</feature>
<feature type="region of interest" description="Disordered" evidence="9">
    <location>
        <begin position="355"/>
        <end position="435"/>
    </location>
</feature>
<gene>
    <name evidence="13" type="primary">LOC108682541</name>
</gene>
<feature type="domain" description="LIM zinc-binding" evidence="10">
    <location>
        <begin position="2"/>
        <end position="63"/>
    </location>
</feature>
<dbReference type="AlphaFoldDB" id="A0A979FY23"/>
<dbReference type="InterPro" id="IPR001781">
    <property type="entry name" value="Znf_LIM"/>
</dbReference>
<sequence>MWTCKKCSKPVYFAERIQSLGFDWHPSCLVCCECGKKLHPGQHAEHAAEPYCHHPCYGALFGPRVFGHGTRTECHGDFGKRNHEAGPDRVLLEAKLREYNLAHEGKPGEITCRQVNGRAVLEGILRIHWAVQGVIHLNVHPHVNGRAVLEGILRIHWAVQGVIHLKQEDPGRAGAEGVVRSCSRGSVNSGPATDEEDDEENTSDSYLENSHGYAGPDSCYATMKIRTVRRRRDPTQTQSMRDSLLVVPGGDGDEGGDGITLSGDVGGNDGASNDIHMNGTKSNGTMHHDTPTGTTSVVQDGISGTGNDGSSSSNNGHSNGPGNGTGNGPGTVRSNGTLKKRVSFSQVDWTEKLRDVKMDREEGGGHMMDGEDRETTDKAEDGNGAPPQQAETTASVMDREGSGGISPSADKRSKGRSQLRRRPGRRMDKRKVKRRCSINGHMYLRETSSFRPSVDTPPAVVRATSTTTTTHIITTLLEKYKIEMSSSTFALYVAKDNGERRKLLPTEAPLVVRVLLGPHENVARLVISDVADTPDVTPEMAEFVHLSLAECRAILRQYELEERQNIRAIRSKYDEIRFYCQYWLEQKNGPANTNGSLGP</sequence>
<keyword evidence="3 8" id="KW-0862">Zinc</keyword>
<evidence type="ECO:0000259" key="11">
    <source>
        <dbReference type="PROSITE" id="PS50200"/>
    </source>
</evidence>
<feature type="compositionally biased region" description="Basic residues" evidence="9">
    <location>
        <begin position="413"/>
        <end position="435"/>
    </location>
</feature>
<dbReference type="SUPFAM" id="SSF57716">
    <property type="entry name" value="Glucocorticoid receptor-like (DNA-binding domain)"/>
    <property type="match status" value="2"/>
</dbReference>
<keyword evidence="12" id="KW-1185">Reference proteome</keyword>
<evidence type="ECO:0000256" key="1">
    <source>
        <dbReference type="ARBA" id="ARBA00022481"/>
    </source>
</evidence>
<dbReference type="CDD" id="cd21886">
    <property type="entry name" value="SARAH_RASSF2-like"/>
    <property type="match status" value="1"/>
</dbReference>
<evidence type="ECO:0000256" key="8">
    <source>
        <dbReference type="PROSITE-ProRule" id="PRU00125"/>
    </source>
</evidence>
<protein>
    <recommendedName>
        <fullName evidence="7">Cysteine-rich protein 1</fullName>
    </recommendedName>
</protein>
<evidence type="ECO:0000256" key="9">
    <source>
        <dbReference type="SAM" id="MobiDB-lite"/>
    </source>
</evidence>
<dbReference type="KEGG" id="hazt:108682541"/>
<reference evidence="13" key="1">
    <citation type="submission" date="2025-08" db="UniProtKB">
        <authorList>
            <consortium name="RefSeq"/>
        </authorList>
    </citation>
    <scope>IDENTIFICATION</scope>
    <source>
        <tissue evidence="13">Whole organism</tissue>
    </source>
</reference>
<evidence type="ECO:0000313" key="12">
    <source>
        <dbReference type="Proteomes" id="UP000694843"/>
    </source>
</evidence>
<dbReference type="PROSITE" id="PS50023">
    <property type="entry name" value="LIM_DOMAIN_2"/>
    <property type="match status" value="1"/>
</dbReference>
<feature type="compositionally biased region" description="Polar residues" evidence="9">
    <location>
        <begin position="332"/>
        <end position="343"/>
    </location>
</feature>